<dbReference type="EMBL" id="MG807320">
    <property type="protein sequence ID" value="AVL94845.1"/>
    <property type="molecule type" value="Genomic_DNA"/>
</dbReference>
<dbReference type="GO" id="GO:0019305">
    <property type="term" value="P:dTDP-rhamnose biosynthetic process"/>
    <property type="evidence" value="ECO:0007669"/>
    <property type="project" value="TreeGrafter"/>
</dbReference>
<gene>
    <name evidence="2" type="ORF">mc_459</name>
</gene>
<evidence type="ECO:0000313" key="3">
    <source>
        <dbReference type="Proteomes" id="UP000289600"/>
    </source>
</evidence>
<dbReference type="PANTHER" id="PTHR10491">
    <property type="entry name" value="DTDP-4-DEHYDRORHAMNOSE REDUCTASE"/>
    <property type="match status" value="1"/>
</dbReference>
<reference evidence="3" key="1">
    <citation type="submission" date="2018-01" db="EMBL/GenBank/DDBJ databases">
        <title>Testimony of 'menage a trois' revealed by the proteome of Megavirus virophage.</title>
        <authorList>
            <person name="Jeudy S."/>
            <person name="Bertaux L."/>
            <person name="Alempic J.-M."/>
            <person name="Lartigue A."/>
            <person name="Legendre M."/>
            <person name="Philippe N."/>
            <person name="Beucher L."/>
            <person name="Biondi E."/>
            <person name="Juul S."/>
            <person name="Turner D."/>
            <person name="Coute Y."/>
            <person name="Claverie J.-M."/>
            <person name="Abergel C."/>
        </authorList>
    </citation>
    <scope>NUCLEOTIDE SEQUENCE [LARGE SCALE GENOMIC DNA]</scope>
</reference>
<evidence type="ECO:0000259" key="1">
    <source>
        <dbReference type="Pfam" id="PF04321"/>
    </source>
</evidence>
<dbReference type="InterPro" id="IPR036291">
    <property type="entry name" value="NAD(P)-bd_dom_sf"/>
</dbReference>
<dbReference type="Proteomes" id="UP000289600">
    <property type="component" value="Segment"/>
</dbReference>
<proteinExistence type="predicted"/>
<evidence type="ECO:0000313" key="2">
    <source>
        <dbReference type="EMBL" id="AVL94845.1"/>
    </source>
</evidence>
<dbReference type="SUPFAM" id="SSF51735">
    <property type="entry name" value="NAD(P)-binding Rossmann-fold domains"/>
    <property type="match status" value="1"/>
</dbReference>
<name>A0A2P1ELT6_9VIRU</name>
<organism evidence="2 3">
    <name type="scientific">Moumouvirus australiensis</name>
    <dbReference type="NCBI Taxonomy" id="2109587"/>
    <lineage>
        <taxon>Viruses</taxon>
        <taxon>Varidnaviria</taxon>
        <taxon>Bamfordvirae</taxon>
        <taxon>Nucleocytoviricota</taxon>
        <taxon>Megaviricetes</taxon>
        <taxon>Imitervirales</taxon>
        <taxon>Mimiviridae</taxon>
        <taxon>Megamimivirinae</taxon>
        <taxon>Moumouvirus</taxon>
        <taxon>Moumouvirus australiense</taxon>
    </lineage>
</organism>
<dbReference type="GO" id="GO:0008831">
    <property type="term" value="F:dTDP-4-dehydrorhamnose reductase activity"/>
    <property type="evidence" value="ECO:0007669"/>
    <property type="project" value="TreeGrafter"/>
</dbReference>
<sequence>MKIIVLGSNGMLGNYISSYFNNYYEIIKMDRSIMDAFEVNYQDIYNILSKYKSDIQVIVINCIGIIPQRNDLNEYKKFIKINTMFPNNLALCCEHLNYKLFHISTDCVFSGSKGKYIETDTHDEYNIYGVSKSLGEPKNCCVIRTSIIGEELYNKKSLLEWVKSQKNNTINGYVNHYWNGITCLQLAKIIKYMLHNDIYWYGVKHIFSPDIVSKYQLVKYISEIYDLNITVNKKEHNFVDKTLSSNYPIFIDIPKIYDQIVQLYNYKLEL</sequence>
<protein>
    <submittedName>
        <fullName evidence="2">dTDP-4-dehydrorhamnose reductase</fullName>
    </submittedName>
</protein>
<dbReference type="PANTHER" id="PTHR10491:SF4">
    <property type="entry name" value="METHIONINE ADENOSYLTRANSFERASE 2 SUBUNIT BETA"/>
    <property type="match status" value="1"/>
</dbReference>
<dbReference type="Gene3D" id="3.40.50.720">
    <property type="entry name" value="NAD(P)-binding Rossmann-like Domain"/>
    <property type="match status" value="1"/>
</dbReference>
<keyword evidence="3" id="KW-1185">Reference proteome</keyword>
<feature type="domain" description="RmlD-like substrate binding" evidence="1">
    <location>
        <begin position="1"/>
        <end position="221"/>
    </location>
</feature>
<accession>A0A2P1ELT6</accession>
<dbReference type="InterPro" id="IPR005913">
    <property type="entry name" value="dTDP_dehydrorham_reduct"/>
</dbReference>
<dbReference type="Gene3D" id="3.90.25.10">
    <property type="entry name" value="UDP-galactose 4-epimerase, domain 1"/>
    <property type="match status" value="1"/>
</dbReference>
<dbReference type="Pfam" id="PF04321">
    <property type="entry name" value="RmlD_sub_bind"/>
    <property type="match status" value="1"/>
</dbReference>
<dbReference type="InterPro" id="IPR029903">
    <property type="entry name" value="RmlD-like-bd"/>
</dbReference>